<keyword evidence="7" id="KW-0276">Fatty acid metabolism</keyword>
<dbReference type="GO" id="GO:0004315">
    <property type="term" value="F:3-oxoacyl-[acyl-carrier-protein] synthase activity"/>
    <property type="evidence" value="ECO:0007669"/>
    <property type="project" value="UniProtKB-UniRule"/>
</dbReference>
<organism evidence="18 19">
    <name type="scientific">Clostridium innocuum</name>
    <dbReference type="NCBI Taxonomy" id="1522"/>
    <lineage>
        <taxon>Bacteria</taxon>
        <taxon>Bacillati</taxon>
        <taxon>Bacillota</taxon>
        <taxon>Clostridia</taxon>
        <taxon>Eubacteriales</taxon>
        <taxon>Clostridiaceae</taxon>
        <taxon>Clostridium</taxon>
    </lineage>
</organism>
<dbReference type="Proteomes" id="UP000030008">
    <property type="component" value="Unassembled WGS sequence"/>
</dbReference>
<evidence type="ECO:0000256" key="16">
    <source>
        <dbReference type="RuleBase" id="RU003694"/>
    </source>
</evidence>
<dbReference type="NCBIfam" id="NF005589">
    <property type="entry name" value="PRK07314.1"/>
    <property type="match status" value="1"/>
</dbReference>
<keyword evidence="10 14" id="KW-0012">Acyltransferase</keyword>
<reference evidence="18 19" key="1">
    <citation type="submission" date="2014-08" db="EMBL/GenBank/DDBJ databases">
        <title>Clostridium innocuum, an unnegligible vancomycin-resistant pathogen causing extra-intestinal infections.</title>
        <authorList>
            <person name="Feng Y."/>
            <person name="Chiu C.-H."/>
        </authorList>
    </citation>
    <scope>NUCLEOTIDE SEQUENCE [LARGE SCALE GENOMIC DNA]</scope>
    <source>
        <strain evidence="18 19">AN88</strain>
    </source>
</reference>
<comment type="caution">
    <text evidence="18">The sequence shown here is derived from an EMBL/GenBank/DDBJ whole genome shotgun (WGS) entry which is preliminary data.</text>
</comment>
<dbReference type="InterPro" id="IPR000794">
    <property type="entry name" value="Beta-ketoacyl_synthase"/>
</dbReference>
<feature type="active site" description="For beta-ketoacyl synthase activity" evidence="15">
    <location>
        <position position="163"/>
    </location>
</feature>
<evidence type="ECO:0000256" key="12">
    <source>
        <dbReference type="ARBA" id="ARBA00047318"/>
    </source>
</evidence>
<dbReference type="Gene3D" id="3.40.47.10">
    <property type="match status" value="2"/>
</dbReference>
<protein>
    <recommendedName>
        <fullName evidence="4 14">3-oxoacyl-[acyl-carrier-protein] synthase 2</fullName>
        <ecNumber evidence="3 14">2.3.1.179</ecNumber>
    </recommendedName>
</protein>
<comment type="function">
    <text evidence="11 14">Involved in the type II fatty acid elongation cycle. Catalyzes the elongation of a wide range of acyl-ACP by the addition of two carbons from malonyl-ACP to an acyl acceptor. Can efficiently catalyze the conversion of palmitoleoyl-ACP (cis-hexadec-9-enoyl-ACP) to cis-vaccenoyl-ACP (cis-octadec-11-enoyl-ACP), an essential step in the thermal regulation of fatty acid composition.</text>
</comment>
<evidence type="ECO:0000256" key="8">
    <source>
        <dbReference type="ARBA" id="ARBA00023098"/>
    </source>
</evidence>
<dbReference type="InterPro" id="IPR016039">
    <property type="entry name" value="Thiolase-like"/>
</dbReference>
<evidence type="ECO:0000256" key="1">
    <source>
        <dbReference type="ARBA" id="ARBA00005194"/>
    </source>
</evidence>
<keyword evidence="6 14" id="KW-0808">Transferase</keyword>
<dbReference type="PANTHER" id="PTHR11712">
    <property type="entry name" value="POLYKETIDE SYNTHASE-RELATED"/>
    <property type="match status" value="1"/>
</dbReference>
<sequence length="412" mass="43687">MKRRVVITGMGVVSPIGNDVEQVWDSVQHSRCGIDRITHFDAGDFRAKLAGEVRNLDMEQYFTKRDLKFNDRFTQFTRITAKQAYENSGLQDTEFNRDRFGVIIGSGIGGISTIEGASQTIESRGPSRISPYFIPMSLINLAAGSAAIDMDAHGNVSSVVTACAAATNAIGEAFHRIRDGYEDVMAAGGSEAAVTPVAMAGFASMRALHEGEDPNRASIPFDADRKGFVMGEGAGVLILEELEHALARNAEIYGEVIGYGSTCDANHITAPLADGAQAARAMTMAIEDGAITAADVDYINAHGTSTPLNDASETLAVKKAFGAAAMKPYVSSTKSMSGHLLGASGALEAIISTLAVKNGFVPATINYHHADPACDLNLVVNEGKQADIRIAMSNSLGFGGHNASILIRRWEK</sequence>
<evidence type="ECO:0000256" key="10">
    <source>
        <dbReference type="ARBA" id="ARBA00023315"/>
    </source>
</evidence>
<dbReference type="CDD" id="cd00834">
    <property type="entry name" value="KAS_I_II"/>
    <property type="match status" value="1"/>
</dbReference>
<dbReference type="UniPathway" id="UPA00094"/>
<dbReference type="GO" id="GO:0005829">
    <property type="term" value="C:cytosol"/>
    <property type="evidence" value="ECO:0007669"/>
    <property type="project" value="TreeGrafter"/>
</dbReference>
<evidence type="ECO:0000256" key="14">
    <source>
        <dbReference type="PIRNR" id="PIRNR000447"/>
    </source>
</evidence>
<evidence type="ECO:0000256" key="15">
    <source>
        <dbReference type="PIRSR" id="PIRSR000447-1"/>
    </source>
</evidence>
<keyword evidence="8" id="KW-0443">Lipid metabolism</keyword>
<evidence type="ECO:0000313" key="19">
    <source>
        <dbReference type="Proteomes" id="UP000030008"/>
    </source>
</evidence>
<dbReference type="RefSeq" id="WP_044906001.1">
    <property type="nucleotide sequence ID" value="NZ_JQIF01000062.1"/>
</dbReference>
<evidence type="ECO:0000256" key="9">
    <source>
        <dbReference type="ARBA" id="ARBA00023160"/>
    </source>
</evidence>
<evidence type="ECO:0000256" key="13">
    <source>
        <dbReference type="ARBA" id="ARBA00047659"/>
    </source>
</evidence>
<comment type="catalytic activity">
    <reaction evidence="13 14">
        <text>a fatty acyl-[ACP] + malonyl-[ACP] + H(+) = a 3-oxoacyl-[ACP] + holo-[ACP] + CO2</text>
        <dbReference type="Rhea" id="RHEA:22836"/>
        <dbReference type="Rhea" id="RHEA-COMP:9623"/>
        <dbReference type="Rhea" id="RHEA-COMP:9685"/>
        <dbReference type="Rhea" id="RHEA-COMP:9916"/>
        <dbReference type="Rhea" id="RHEA-COMP:14125"/>
        <dbReference type="ChEBI" id="CHEBI:15378"/>
        <dbReference type="ChEBI" id="CHEBI:16526"/>
        <dbReference type="ChEBI" id="CHEBI:64479"/>
        <dbReference type="ChEBI" id="CHEBI:78449"/>
        <dbReference type="ChEBI" id="CHEBI:78776"/>
        <dbReference type="ChEBI" id="CHEBI:138651"/>
    </reaction>
</comment>
<evidence type="ECO:0000256" key="11">
    <source>
        <dbReference type="ARBA" id="ARBA00024006"/>
    </source>
</evidence>
<dbReference type="EMBL" id="JQIF01000062">
    <property type="protein sequence ID" value="KGJ52549.1"/>
    <property type="molecule type" value="Genomic_DNA"/>
</dbReference>
<dbReference type="NCBIfam" id="TIGR03150">
    <property type="entry name" value="fabF"/>
    <property type="match status" value="1"/>
</dbReference>
<dbReference type="PROSITE" id="PS00606">
    <property type="entry name" value="KS3_1"/>
    <property type="match status" value="1"/>
</dbReference>
<evidence type="ECO:0000256" key="2">
    <source>
        <dbReference type="ARBA" id="ARBA00008467"/>
    </source>
</evidence>
<comment type="similarity">
    <text evidence="2 14 16">Belongs to the thiolase-like superfamily. Beta-ketoacyl-ACP synthases family.</text>
</comment>
<evidence type="ECO:0000259" key="17">
    <source>
        <dbReference type="PROSITE" id="PS52004"/>
    </source>
</evidence>
<dbReference type="InterPro" id="IPR017568">
    <property type="entry name" value="3-oxoacyl-ACP_synth-2"/>
</dbReference>
<gene>
    <name evidence="18" type="ORF">CIAN88_13930</name>
</gene>
<keyword evidence="9 14" id="KW-0275">Fatty acid biosynthesis</keyword>
<comment type="pathway">
    <text evidence="1 14">Lipid metabolism; fatty acid biosynthesis.</text>
</comment>
<evidence type="ECO:0000256" key="4">
    <source>
        <dbReference type="ARBA" id="ARBA00014657"/>
    </source>
</evidence>
<dbReference type="PROSITE" id="PS52004">
    <property type="entry name" value="KS3_2"/>
    <property type="match status" value="1"/>
</dbReference>
<dbReference type="Pfam" id="PF02801">
    <property type="entry name" value="Ketoacyl-synt_C"/>
    <property type="match status" value="1"/>
</dbReference>
<evidence type="ECO:0000256" key="5">
    <source>
        <dbReference type="ARBA" id="ARBA00022516"/>
    </source>
</evidence>
<feature type="domain" description="Ketosynthase family 3 (KS3)" evidence="17">
    <location>
        <begin position="2"/>
        <end position="409"/>
    </location>
</feature>
<keyword evidence="5 14" id="KW-0444">Lipid biosynthesis</keyword>
<evidence type="ECO:0000313" key="18">
    <source>
        <dbReference type="EMBL" id="KGJ52549.1"/>
    </source>
</evidence>
<dbReference type="GO" id="GO:0030497">
    <property type="term" value="P:fatty acid elongation"/>
    <property type="evidence" value="ECO:0007669"/>
    <property type="project" value="UniProtKB-ARBA"/>
</dbReference>
<comment type="catalytic activity">
    <reaction evidence="12 14">
        <text>(9Z)-hexadecenoyl-[ACP] + malonyl-[ACP] + H(+) = 3-oxo-(11Z)-octadecenoyl-[ACP] + holo-[ACP] + CO2</text>
        <dbReference type="Rhea" id="RHEA:55040"/>
        <dbReference type="Rhea" id="RHEA-COMP:9623"/>
        <dbReference type="Rhea" id="RHEA-COMP:9685"/>
        <dbReference type="Rhea" id="RHEA-COMP:10800"/>
        <dbReference type="Rhea" id="RHEA-COMP:14074"/>
        <dbReference type="ChEBI" id="CHEBI:15378"/>
        <dbReference type="ChEBI" id="CHEBI:16526"/>
        <dbReference type="ChEBI" id="CHEBI:64479"/>
        <dbReference type="ChEBI" id="CHEBI:78449"/>
        <dbReference type="ChEBI" id="CHEBI:83989"/>
        <dbReference type="ChEBI" id="CHEBI:138538"/>
        <dbReference type="EC" id="2.3.1.179"/>
    </reaction>
</comment>
<dbReference type="EC" id="2.3.1.179" evidence="3 14"/>
<evidence type="ECO:0000256" key="6">
    <source>
        <dbReference type="ARBA" id="ARBA00022679"/>
    </source>
</evidence>
<name>A0A099I3K5_CLOIN</name>
<dbReference type="SMART" id="SM00825">
    <property type="entry name" value="PKS_KS"/>
    <property type="match status" value="1"/>
</dbReference>
<dbReference type="PIRSF" id="PIRSF000447">
    <property type="entry name" value="KAS_II"/>
    <property type="match status" value="1"/>
</dbReference>
<dbReference type="InterPro" id="IPR020841">
    <property type="entry name" value="PKS_Beta-ketoAc_synthase_dom"/>
</dbReference>
<dbReference type="InterPro" id="IPR014030">
    <property type="entry name" value="Ketoacyl_synth_N"/>
</dbReference>
<dbReference type="Pfam" id="PF00109">
    <property type="entry name" value="ketoacyl-synt"/>
    <property type="match status" value="1"/>
</dbReference>
<dbReference type="PANTHER" id="PTHR11712:SF336">
    <property type="entry name" value="3-OXOACYL-[ACYL-CARRIER-PROTEIN] SYNTHASE, MITOCHONDRIAL"/>
    <property type="match status" value="1"/>
</dbReference>
<accession>A0A099I3K5</accession>
<dbReference type="InterPro" id="IPR018201">
    <property type="entry name" value="Ketoacyl_synth_AS"/>
</dbReference>
<dbReference type="FunFam" id="3.40.47.10:FF:000029">
    <property type="entry name" value="3-oxoacyl-[acyl-carrier-protein] synthase 1"/>
    <property type="match status" value="1"/>
</dbReference>
<dbReference type="AlphaFoldDB" id="A0A099I3K5"/>
<dbReference type="SUPFAM" id="SSF53901">
    <property type="entry name" value="Thiolase-like"/>
    <property type="match status" value="2"/>
</dbReference>
<dbReference type="FunFam" id="3.40.47.10:FF:000018">
    <property type="entry name" value="3-oxoacyl-[acyl-carrier-protein] synthase 2"/>
    <property type="match status" value="1"/>
</dbReference>
<evidence type="ECO:0000256" key="3">
    <source>
        <dbReference type="ARBA" id="ARBA00012356"/>
    </source>
</evidence>
<evidence type="ECO:0000256" key="7">
    <source>
        <dbReference type="ARBA" id="ARBA00022832"/>
    </source>
</evidence>
<dbReference type="InterPro" id="IPR014031">
    <property type="entry name" value="Ketoacyl_synth_C"/>
</dbReference>
<proteinExistence type="inferred from homology"/>